<gene>
    <name evidence="1" type="ORF">SteCoe_26788</name>
</gene>
<sequence>MAHRGFSGSSAPMSYKQCLLSKEMHFECLDEMKSENNYLCPDTWEAYKRWCPEDVRSRLHYMRKKDHYNRSIWSNNTNLG</sequence>
<protein>
    <submittedName>
        <fullName evidence="1">Uncharacterized protein</fullName>
    </submittedName>
</protein>
<name>A0A1R2BBY7_9CILI</name>
<dbReference type="OrthoDB" id="317556at2759"/>
<dbReference type="EMBL" id="MPUH01000760">
    <property type="protein sequence ID" value="OMJ74301.1"/>
    <property type="molecule type" value="Genomic_DNA"/>
</dbReference>
<keyword evidence="2" id="KW-1185">Reference proteome</keyword>
<dbReference type="Proteomes" id="UP000187209">
    <property type="component" value="Unassembled WGS sequence"/>
</dbReference>
<evidence type="ECO:0000313" key="2">
    <source>
        <dbReference type="Proteomes" id="UP000187209"/>
    </source>
</evidence>
<reference evidence="1 2" key="1">
    <citation type="submission" date="2016-11" db="EMBL/GenBank/DDBJ databases">
        <title>The macronuclear genome of Stentor coeruleus: a giant cell with tiny introns.</title>
        <authorList>
            <person name="Slabodnick M."/>
            <person name="Ruby J.G."/>
            <person name="Reiff S.B."/>
            <person name="Swart E.C."/>
            <person name="Gosai S."/>
            <person name="Prabakaran S."/>
            <person name="Witkowska E."/>
            <person name="Larue G.E."/>
            <person name="Fisher S."/>
            <person name="Freeman R.M."/>
            <person name="Gunawardena J."/>
            <person name="Chu W."/>
            <person name="Stover N.A."/>
            <person name="Gregory B.D."/>
            <person name="Nowacki M."/>
            <person name="Derisi J."/>
            <person name="Roy S.W."/>
            <person name="Marshall W.F."/>
            <person name="Sood P."/>
        </authorList>
    </citation>
    <scope>NUCLEOTIDE SEQUENCE [LARGE SCALE GENOMIC DNA]</scope>
    <source>
        <strain evidence="1">WM001</strain>
    </source>
</reference>
<dbReference type="AlphaFoldDB" id="A0A1R2BBY7"/>
<proteinExistence type="predicted"/>
<accession>A0A1R2BBY7</accession>
<evidence type="ECO:0000313" key="1">
    <source>
        <dbReference type="EMBL" id="OMJ74301.1"/>
    </source>
</evidence>
<organism evidence="1 2">
    <name type="scientific">Stentor coeruleus</name>
    <dbReference type="NCBI Taxonomy" id="5963"/>
    <lineage>
        <taxon>Eukaryota</taxon>
        <taxon>Sar</taxon>
        <taxon>Alveolata</taxon>
        <taxon>Ciliophora</taxon>
        <taxon>Postciliodesmatophora</taxon>
        <taxon>Heterotrichea</taxon>
        <taxon>Heterotrichida</taxon>
        <taxon>Stentoridae</taxon>
        <taxon>Stentor</taxon>
    </lineage>
</organism>
<comment type="caution">
    <text evidence="1">The sequence shown here is derived from an EMBL/GenBank/DDBJ whole genome shotgun (WGS) entry which is preliminary data.</text>
</comment>